<evidence type="ECO:0000256" key="1">
    <source>
        <dbReference type="SAM" id="MobiDB-lite"/>
    </source>
</evidence>
<reference evidence="2" key="1">
    <citation type="submission" date="2018-02" db="EMBL/GenBank/DDBJ databases">
        <authorList>
            <person name="Cohen D.B."/>
            <person name="Kent A.D."/>
        </authorList>
    </citation>
    <scope>NUCLEOTIDE SEQUENCE</scope>
</reference>
<accession>A0A2N9FBL1</accession>
<protein>
    <submittedName>
        <fullName evidence="2">Uncharacterized protein</fullName>
    </submittedName>
</protein>
<evidence type="ECO:0000313" key="2">
    <source>
        <dbReference type="EMBL" id="SPC84281.1"/>
    </source>
</evidence>
<gene>
    <name evidence="2" type="ORF">FSB_LOCUS12163</name>
</gene>
<sequence>MAPGSRGAGAVFVCFSGEDSDQTGDATGEPRVARRNRSRHLSNAPRLRVNLQRVGKTLRAKAALPTSDFGVLGTVGKFAACPLFQVPRLTEKPSLGSRDTVPRTGAAGVFLVRWRTFFRSGFRLDLGKSWRSESSTLCMNVSSFQRAWACGSTCSPDIGFRRSWYRRKACATYFLKVQALRRGELGFARCDLANRGCWGVPYAKGHFLIEIPA</sequence>
<dbReference type="EMBL" id="OIVN01000700">
    <property type="protein sequence ID" value="SPC84281.1"/>
    <property type="molecule type" value="Genomic_DNA"/>
</dbReference>
<organism evidence="2">
    <name type="scientific">Fagus sylvatica</name>
    <name type="common">Beechnut</name>
    <dbReference type="NCBI Taxonomy" id="28930"/>
    <lineage>
        <taxon>Eukaryota</taxon>
        <taxon>Viridiplantae</taxon>
        <taxon>Streptophyta</taxon>
        <taxon>Embryophyta</taxon>
        <taxon>Tracheophyta</taxon>
        <taxon>Spermatophyta</taxon>
        <taxon>Magnoliopsida</taxon>
        <taxon>eudicotyledons</taxon>
        <taxon>Gunneridae</taxon>
        <taxon>Pentapetalae</taxon>
        <taxon>rosids</taxon>
        <taxon>fabids</taxon>
        <taxon>Fagales</taxon>
        <taxon>Fagaceae</taxon>
        <taxon>Fagus</taxon>
    </lineage>
</organism>
<proteinExistence type="predicted"/>
<name>A0A2N9FBL1_FAGSY</name>
<feature type="region of interest" description="Disordered" evidence="1">
    <location>
        <begin position="21"/>
        <end position="40"/>
    </location>
</feature>
<dbReference type="AlphaFoldDB" id="A0A2N9FBL1"/>